<evidence type="ECO:0000313" key="1">
    <source>
        <dbReference type="EMBL" id="QKF66538.1"/>
    </source>
</evidence>
<protein>
    <submittedName>
        <fullName evidence="1">Uncharacterized protein</fullName>
    </submittedName>
</protein>
<name>A0AAE7B708_9BACT</name>
<keyword evidence="2" id="KW-1185">Reference proteome</keyword>
<sequence length="114" mass="14226">MKDILEKQKELKDWITKIGMTQKYFIEQYCIDNFNFTEEEIRQYHEKFKKEISRKTTKIEVLDKYFEFLYSLDEFKKVGYVKPFYIKRDDLFDDDFNKKMKEISKEITMRLLDK</sequence>
<dbReference type="EMBL" id="CP053840">
    <property type="protein sequence ID" value="QKF66538.1"/>
    <property type="molecule type" value="Genomic_DNA"/>
</dbReference>
<accession>A0AAE7B708</accession>
<gene>
    <name evidence="1" type="ORF">AVENP_0982</name>
</gene>
<dbReference type="Proteomes" id="UP000503482">
    <property type="component" value="Chromosome"/>
</dbReference>
<dbReference type="KEGG" id="avp:AVENP_0982"/>
<evidence type="ECO:0000313" key="2">
    <source>
        <dbReference type="Proteomes" id="UP000503482"/>
    </source>
</evidence>
<dbReference type="AlphaFoldDB" id="A0AAE7B708"/>
<dbReference type="RefSeq" id="WP_128358992.1">
    <property type="nucleotide sequence ID" value="NZ_CP053840.1"/>
</dbReference>
<reference evidence="1 2" key="1">
    <citation type="submission" date="2020-05" db="EMBL/GenBank/DDBJ databases">
        <title>Complete genome sequencing of Campylobacter and Arcobacter type strains.</title>
        <authorList>
            <person name="Miller W.G."/>
            <person name="Yee E."/>
        </authorList>
    </citation>
    <scope>NUCLEOTIDE SEQUENCE [LARGE SCALE GENOMIC DNA]</scope>
    <source>
        <strain evidence="1 2">LMG 26156</strain>
    </source>
</reference>
<proteinExistence type="predicted"/>
<organism evidence="1 2">
    <name type="scientific">Arcobacter venerupis</name>
    <dbReference type="NCBI Taxonomy" id="1054033"/>
    <lineage>
        <taxon>Bacteria</taxon>
        <taxon>Pseudomonadati</taxon>
        <taxon>Campylobacterota</taxon>
        <taxon>Epsilonproteobacteria</taxon>
        <taxon>Campylobacterales</taxon>
        <taxon>Arcobacteraceae</taxon>
        <taxon>Arcobacter</taxon>
    </lineage>
</organism>